<dbReference type="CDD" id="cd00564">
    <property type="entry name" value="TMP_TenI"/>
    <property type="match status" value="1"/>
</dbReference>
<evidence type="ECO:0000256" key="1">
    <source>
        <dbReference type="ARBA" id="ARBA00004948"/>
    </source>
</evidence>
<dbReference type="InterPro" id="IPR036206">
    <property type="entry name" value="ThiamineP_synth_sf"/>
</dbReference>
<keyword evidence="2" id="KW-0784">Thiamine biosynthesis</keyword>
<dbReference type="PANTHER" id="PTHR20857">
    <property type="entry name" value="THIAMINE-PHOSPHATE PYROPHOSPHORYLASE"/>
    <property type="match status" value="1"/>
</dbReference>
<dbReference type="SUPFAM" id="SSF51391">
    <property type="entry name" value="Thiamin phosphate synthase"/>
    <property type="match status" value="1"/>
</dbReference>
<evidence type="ECO:0000313" key="5">
    <source>
        <dbReference type="Proteomes" id="UP000681075"/>
    </source>
</evidence>
<dbReference type="Pfam" id="PF02581">
    <property type="entry name" value="TMP-TENI"/>
    <property type="match status" value="1"/>
</dbReference>
<evidence type="ECO:0000313" key="4">
    <source>
        <dbReference type="EMBL" id="GIL41846.1"/>
    </source>
</evidence>
<dbReference type="AlphaFoldDB" id="A0A8S8XL00"/>
<gene>
    <name evidence="4" type="ORF">TMPK1_40830</name>
</gene>
<dbReference type="EMBL" id="BOPV01000001">
    <property type="protein sequence ID" value="GIL41846.1"/>
    <property type="molecule type" value="Genomic_DNA"/>
</dbReference>
<sequence length="196" mass="20332">MLPDRIFVIGNVRSDEDAARMPSYAAALEEGGCKWFSLRAKTLGVGARTRLFDEIRAAAPSLCLFVHGDPVPGADGVHLGAAGSIAAARAAGVKLIGISAHRRDELLRARDDGADYATYSPIFPTVSKPGYGPALGLDALREAAREIALPLVALGGIELLNARACIDAGAQAVAVLGAFAHADDPTAAFAAMRRTI</sequence>
<dbReference type="PANTHER" id="PTHR20857:SF15">
    <property type="entry name" value="THIAMINE-PHOSPHATE SYNTHASE"/>
    <property type="match status" value="1"/>
</dbReference>
<dbReference type="InterPro" id="IPR013785">
    <property type="entry name" value="Aldolase_TIM"/>
</dbReference>
<keyword evidence="5" id="KW-1185">Reference proteome</keyword>
<dbReference type="RefSeq" id="WP_420245516.1">
    <property type="nucleotide sequence ID" value="NZ_BOPV01000001.1"/>
</dbReference>
<evidence type="ECO:0000256" key="2">
    <source>
        <dbReference type="ARBA" id="ARBA00022977"/>
    </source>
</evidence>
<feature type="domain" description="Thiamine phosphate synthase/TenI" evidence="3">
    <location>
        <begin position="19"/>
        <end position="178"/>
    </location>
</feature>
<dbReference type="Proteomes" id="UP000681075">
    <property type="component" value="Unassembled WGS sequence"/>
</dbReference>
<dbReference type="Gene3D" id="3.20.20.70">
    <property type="entry name" value="Aldolase class I"/>
    <property type="match status" value="1"/>
</dbReference>
<organism evidence="4 5">
    <name type="scientific">Roseiterribacter gracilis</name>
    <dbReference type="NCBI Taxonomy" id="2812848"/>
    <lineage>
        <taxon>Bacteria</taxon>
        <taxon>Pseudomonadati</taxon>
        <taxon>Pseudomonadota</taxon>
        <taxon>Alphaproteobacteria</taxon>
        <taxon>Rhodospirillales</taxon>
        <taxon>Roseiterribacteraceae</taxon>
        <taxon>Roseiterribacter</taxon>
    </lineage>
</organism>
<evidence type="ECO:0000259" key="3">
    <source>
        <dbReference type="Pfam" id="PF02581"/>
    </source>
</evidence>
<dbReference type="InterPro" id="IPR022998">
    <property type="entry name" value="ThiamineP_synth_TenI"/>
</dbReference>
<protein>
    <recommendedName>
        <fullName evidence="3">Thiamine phosphate synthase/TenI domain-containing protein</fullName>
    </recommendedName>
</protein>
<proteinExistence type="predicted"/>
<comment type="caution">
    <text evidence="4">The sequence shown here is derived from an EMBL/GenBank/DDBJ whole genome shotgun (WGS) entry which is preliminary data.</text>
</comment>
<dbReference type="GO" id="GO:0005737">
    <property type="term" value="C:cytoplasm"/>
    <property type="evidence" value="ECO:0007669"/>
    <property type="project" value="TreeGrafter"/>
</dbReference>
<dbReference type="GO" id="GO:0009228">
    <property type="term" value="P:thiamine biosynthetic process"/>
    <property type="evidence" value="ECO:0007669"/>
    <property type="project" value="UniProtKB-KW"/>
</dbReference>
<dbReference type="GO" id="GO:0004789">
    <property type="term" value="F:thiamine-phosphate diphosphorylase activity"/>
    <property type="evidence" value="ECO:0007669"/>
    <property type="project" value="TreeGrafter"/>
</dbReference>
<comment type="pathway">
    <text evidence="1">Cofactor biosynthesis; thiamine diphosphate biosynthesis.</text>
</comment>
<accession>A0A8S8XL00</accession>
<reference evidence="4" key="1">
    <citation type="submission" date="2021-02" db="EMBL/GenBank/DDBJ databases">
        <title>Genome sequence of Rhodospirillales sp. strain TMPK1 isolated from soil.</title>
        <authorList>
            <person name="Nakai R."/>
            <person name="Kusada H."/>
            <person name="Tamaki H."/>
        </authorList>
    </citation>
    <scope>NUCLEOTIDE SEQUENCE</scope>
    <source>
        <strain evidence="4">TMPK1</strain>
    </source>
</reference>
<name>A0A8S8XL00_9PROT</name>